<dbReference type="PANTHER" id="PTHR11019:SF199">
    <property type="entry name" value="HTH-TYPE TRANSCRIPTIONAL REGULATOR NIMR"/>
    <property type="match status" value="1"/>
</dbReference>
<feature type="domain" description="HTH araC/xylS-type" evidence="6">
    <location>
        <begin position="175"/>
        <end position="272"/>
    </location>
</feature>
<dbReference type="FunFam" id="1.10.10.60:FF:000132">
    <property type="entry name" value="AraC family transcriptional regulator"/>
    <property type="match status" value="1"/>
</dbReference>
<keyword evidence="8" id="KW-1185">Reference proteome</keyword>
<dbReference type="SUPFAM" id="SSF51182">
    <property type="entry name" value="RmlC-like cupins"/>
    <property type="match status" value="1"/>
</dbReference>
<gene>
    <name evidence="7" type="ORF">C5F44_02795</name>
</gene>
<dbReference type="GO" id="GO:0043565">
    <property type="term" value="F:sequence-specific DNA binding"/>
    <property type="evidence" value="ECO:0007669"/>
    <property type="project" value="InterPro"/>
</dbReference>
<dbReference type="Gene3D" id="2.60.120.10">
    <property type="entry name" value="Jelly Rolls"/>
    <property type="match status" value="1"/>
</dbReference>
<dbReference type="EMBL" id="PZKE01000002">
    <property type="protein sequence ID" value="PTE16158.1"/>
    <property type="molecule type" value="Genomic_DNA"/>
</dbReference>
<accession>A0A2T4JEC4</accession>
<sequence length="300" mass="32149">MTTYIANPPIPFPDAGLDALRLSPAGPAYVLDPSRPVLVHSRALAAGSVITRHAHPRAQLLQAVQGLLRIKTGGAIWLVPPGFGVWIPGGAVHEVTIETAARTANIYVDPSITVRPGQTCEVVPVSPLLRLLIQRMLDETHPDRLNRLGAVACDEISAAEPAPLNLPVGQDARLRRVTTSLARNPGDPRPLPALAAEAATSPRTLERLFRAETGLGFRDWRSRARLLQAVAQLERGETSTRIAYGLGYRSVSAFVAAFRQQFGCAPQAYLDRPNRTDPNTDAGKMAQADLAEAVTSSATS</sequence>
<keyword evidence="4" id="KW-0804">Transcription</keyword>
<evidence type="ECO:0000256" key="2">
    <source>
        <dbReference type="ARBA" id="ARBA00023015"/>
    </source>
</evidence>
<evidence type="ECO:0000256" key="5">
    <source>
        <dbReference type="SAM" id="MobiDB-lite"/>
    </source>
</evidence>
<dbReference type="InterPro" id="IPR014710">
    <property type="entry name" value="RmlC-like_jellyroll"/>
</dbReference>
<organism evidence="7 8">
    <name type="scientific">Fuscovulum blasticum DSM 2131</name>
    <dbReference type="NCBI Taxonomy" id="1188250"/>
    <lineage>
        <taxon>Bacteria</taxon>
        <taxon>Pseudomonadati</taxon>
        <taxon>Pseudomonadota</taxon>
        <taxon>Alphaproteobacteria</taxon>
        <taxon>Rhodobacterales</taxon>
        <taxon>Paracoccaceae</taxon>
        <taxon>Pseudogemmobacter</taxon>
    </lineage>
</organism>
<feature type="region of interest" description="Disordered" evidence="5">
    <location>
        <begin position="270"/>
        <end position="300"/>
    </location>
</feature>
<dbReference type="PROSITE" id="PS01124">
    <property type="entry name" value="HTH_ARAC_FAMILY_2"/>
    <property type="match status" value="1"/>
</dbReference>
<proteinExistence type="predicted"/>
<dbReference type="PANTHER" id="PTHR11019">
    <property type="entry name" value="HTH-TYPE TRANSCRIPTIONAL REGULATOR NIMR"/>
    <property type="match status" value="1"/>
</dbReference>
<evidence type="ECO:0000313" key="8">
    <source>
        <dbReference type="Proteomes" id="UP000241362"/>
    </source>
</evidence>
<dbReference type="InterPro" id="IPR018060">
    <property type="entry name" value="HTH_AraC"/>
</dbReference>
<dbReference type="InterPro" id="IPR003313">
    <property type="entry name" value="AraC-bd"/>
</dbReference>
<evidence type="ECO:0000256" key="3">
    <source>
        <dbReference type="ARBA" id="ARBA00023125"/>
    </source>
</evidence>
<keyword evidence="1" id="KW-0678">Repressor</keyword>
<dbReference type="InterPro" id="IPR009057">
    <property type="entry name" value="Homeodomain-like_sf"/>
</dbReference>
<dbReference type="Pfam" id="PF12833">
    <property type="entry name" value="HTH_18"/>
    <property type="match status" value="1"/>
</dbReference>
<dbReference type="RefSeq" id="WP_107672166.1">
    <property type="nucleotide sequence ID" value="NZ_PZKE01000002.1"/>
</dbReference>
<keyword evidence="2" id="KW-0805">Transcription regulation</keyword>
<comment type="caution">
    <text evidence="7">The sequence shown here is derived from an EMBL/GenBank/DDBJ whole genome shotgun (WGS) entry which is preliminary data.</text>
</comment>
<dbReference type="Gene3D" id="1.10.10.60">
    <property type="entry name" value="Homeodomain-like"/>
    <property type="match status" value="1"/>
</dbReference>
<dbReference type="GO" id="GO:0003700">
    <property type="term" value="F:DNA-binding transcription factor activity"/>
    <property type="evidence" value="ECO:0007669"/>
    <property type="project" value="InterPro"/>
</dbReference>
<evidence type="ECO:0000256" key="1">
    <source>
        <dbReference type="ARBA" id="ARBA00022491"/>
    </source>
</evidence>
<dbReference type="AlphaFoldDB" id="A0A2T4JEC4"/>
<dbReference type="CDD" id="cd06124">
    <property type="entry name" value="cupin_NimR-like_N"/>
    <property type="match status" value="1"/>
</dbReference>
<dbReference type="Pfam" id="PF02311">
    <property type="entry name" value="AraC_binding"/>
    <property type="match status" value="1"/>
</dbReference>
<dbReference type="SMART" id="SM00342">
    <property type="entry name" value="HTH_ARAC"/>
    <property type="match status" value="1"/>
</dbReference>
<dbReference type="Proteomes" id="UP000241362">
    <property type="component" value="Unassembled WGS sequence"/>
</dbReference>
<evidence type="ECO:0000313" key="7">
    <source>
        <dbReference type="EMBL" id="PTE16158.1"/>
    </source>
</evidence>
<keyword evidence="3" id="KW-0238">DNA-binding</keyword>
<evidence type="ECO:0000256" key="4">
    <source>
        <dbReference type="ARBA" id="ARBA00023163"/>
    </source>
</evidence>
<name>A0A2T4JEC4_FUSBL</name>
<evidence type="ECO:0000259" key="6">
    <source>
        <dbReference type="PROSITE" id="PS01124"/>
    </source>
</evidence>
<reference evidence="7 8" key="1">
    <citation type="submission" date="2018-03" db="EMBL/GenBank/DDBJ databases">
        <title>Rhodobacter blasticus.</title>
        <authorList>
            <person name="Meyer T.E."/>
            <person name="Miller S."/>
            <person name="Lodha T."/>
            <person name="Gandham S."/>
            <person name="Chintalapati S."/>
            <person name="Chintalapati V.R."/>
        </authorList>
    </citation>
    <scope>NUCLEOTIDE SEQUENCE [LARGE SCALE GENOMIC DNA]</scope>
    <source>
        <strain evidence="7 8">DSM 2131</strain>
    </source>
</reference>
<dbReference type="SUPFAM" id="SSF46689">
    <property type="entry name" value="Homeodomain-like"/>
    <property type="match status" value="1"/>
</dbReference>
<dbReference type="InterPro" id="IPR011051">
    <property type="entry name" value="RmlC_Cupin_sf"/>
</dbReference>
<protein>
    <submittedName>
        <fullName evidence="7">AraC family transcriptional regulator</fullName>
    </submittedName>
</protein>